<proteinExistence type="predicted"/>
<dbReference type="Proteomes" id="UP001141327">
    <property type="component" value="Unassembled WGS sequence"/>
</dbReference>
<evidence type="ECO:0000313" key="3">
    <source>
        <dbReference type="Proteomes" id="UP001141327"/>
    </source>
</evidence>
<reference evidence="2" key="1">
    <citation type="journal article" date="2022" name="bioRxiv">
        <title>Genomics of Preaxostyla Flagellates Illuminates Evolutionary Transitions and the Path Towards Mitochondrial Loss.</title>
        <authorList>
            <person name="Novak L.V.F."/>
            <person name="Treitli S.C."/>
            <person name="Pyrih J."/>
            <person name="Halakuc P."/>
            <person name="Pipaliya S.V."/>
            <person name="Vacek V."/>
            <person name="Brzon O."/>
            <person name="Soukal P."/>
            <person name="Eme L."/>
            <person name="Dacks J.B."/>
            <person name="Karnkowska A."/>
            <person name="Elias M."/>
            <person name="Hampl V."/>
        </authorList>
    </citation>
    <scope>NUCLEOTIDE SEQUENCE</scope>
    <source>
        <strain evidence="2">RCP-MX</strain>
    </source>
</reference>
<organism evidence="2 3">
    <name type="scientific">Paratrimastix pyriformis</name>
    <dbReference type="NCBI Taxonomy" id="342808"/>
    <lineage>
        <taxon>Eukaryota</taxon>
        <taxon>Metamonada</taxon>
        <taxon>Preaxostyla</taxon>
        <taxon>Paratrimastigidae</taxon>
        <taxon>Paratrimastix</taxon>
    </lineage>
</organism>
<name>A0ABQ8U468_9EUKA</name>
<feature type="region of interest" description="Disordered" evidence="1">
    <location>
        <begin position="65"/>
        <end position="94"/>
    </location>
</feature>
<keyword evidence="3" id="KW-1185">Reference proteome</keyword>
<evidence type="ECO:0000313" key="2">
    <source>
        <dbReference type="EMBL" id="KAJ4452581.1"/>
    </source>
</evidence>
<evidence type="ECO:0000256" key="1">
    <source>
        <dbReference type="SAM" id="MobiDB-lite"/>
    </source>
</evidence>
<accession>A0ABQ8U468</accession>
<sequence>MSFLYSPTSALNITRCVVLDVMADGPLAGKNPAVLKDPFCETTLQFVHPPGSHLQVRQTLNLRVDPLGLPRPPPHAQDASPTMATRPVPTLTIF</sequence>
<comment type="caution">
    <text evidence="2">The sequence shown here is derived from an EMBL/GenBank/DDBJ whole genome shotgun (WGS) entry which is preliminary data.</text>
</comment>
<protein>
    <submittedName>
        <fullName evidence="2">Uncharacterized protein</fullName>
    </submittedName>
</protein>
<dbReference type="EMBL" id="JAPMOS010000447">
    <property type="protein sequence ID" value="KAJ4452581.1"/>
    <property type="molecule type" value="Genomic_DNA"/>
</dbReference>
<gene>
    <name evidence="2" type="ORF">PAPYR_13216</name>
</gene>